<dbReference type="AlphaFoldDB" id="S5ZYP1"/>
<dbReference type="Proteomes" id="UP000015620">
    <property type="component" value="Chromosome"/>
</dbReference>
<evidence type="ECO:0000256" key="4">
    <source>
        <dbReference type="SAM" id="Coils"/>
    </source>
</evidence>
<organism evidence="6 7">
    <name type="scientific">Treponema pedis str. T A4</name>
    <dbReference type="NCBI Taxonomy" id="1291379"/>
    <lineage>
        <taxon>Bacteria</taxon>
        <taxon>Pseudomonadati</taxon>
        <taxon>Spirochaetota</taxon>
        <taxon>Spirochaetia</taxon>
        <taxon>Spirochaetales</taxon>
        <taxon>Treponemataceae</taxon>
        <taxon>Treponema</taxon>
    </lineage>
</organism>
<dbReference type="HOGENOM" id="CLU_397909_0_0_12"/>
<dbReference type="EMBL" id="CP004120">
    <property type="protein sequence ID" value="AGT43198.1"/>
    <property type="molecule type" value="Genomic_DNA"/>
</dbReference>
<dbReference type="PANTHER" id="PTHR30408:SF13">
    <property type="entry name" value="TYPE I RESTRICTION ENZYME HINDI SPECIFICITY SUBUNIT"/>
    <property type="match status" value="1"/>
</dbReference>
<dbReference type="InterPro" id="IPR052021">
    <property type="entry name" value="Type-I_RS_S_subunit"/>
</dbReference>
<feature type="coiled-coil region" evidence="4">
    <location>
        <begin position="276"/>
        <end position="314"/>
    </location>
</feature>
<evidence type="ECO:0000256" key="3">
    <source>
        <dbReference type="ARBA" id="ARBA00023125"/>
    </source>
</evidence>
<dbReference type="InterPro" id="IPR044946">
    <property type="entry name" value="Restrct_endonuc_typeI_TRD_sf"/>
</dbReference>
<dbReference type="SUPFAM" id="SSF116734">
    <property type="entry name" value="DNA methylase specificity domain"/>
    <property type="match status" value="3"/>
</dbReference>
<dbReference type="Pfam" id="PF01420">
    <property type="entry name" value="Methylase_S"/>
    <property type="match status" value="2"/>
</dbReference>
<keyword evidence="2" id="KW-0680">Restriction system</keyword>
<accession>S5ZYP1</accession>
<proteinExistence type="inferred from homology"/>
<sequence>MNKKNILPEFLYIFCKTNFFIIKMLRNNTASLYPAILNSDILNCRIPILPITFQQKVATLVKSAHTNLETAKQKYSEAENLLLETLQLKDFHIANEPVNIKSIKESFLKTGRLDAEFYQRKYEEYWNLIKSHSYVFIRDEYTNITTKPEWKNKLYQYIEIGDVNINDGSYQSHWIEYKELPANAKIQAKQGDVLISTVRPYRGAVTIVCNDDKDLIVSGAFTVLRKKPHSGFNTEVLKVLLRSELYKDWLLQFNVGTSYPVIKDEDILNLPIPVIAKEYQTKIAEYIQKAQALREEAKSLLENAKLQVEKEISANSSILPPPPPEKIIREITYYYRLAEWTLYEAVFNVRFAHLNVTEKTLKNSFLKIGRLDAEFYQEKYDRILNKITQHNFYLLKDIVTIKKSIEPGSDSYDTEGLPFIRVADYDKAGVSKPAKYLSEKFCNENQDLLKNLMPKKNTILFSKDGSVGIAYLLTEDLYVITSSAILHLDIKKKKEILPEYVTLVLNSVAVKMQAERDTGGSIIQHWQLTAIENIIIPVVPIEIQREIAKLINMSFTLKAESEALLEKAKKMVEDEIEK</sequence>
<dbReference type="STRING" id="1291379.TPE_0702"/>
<dbReference type="GO" id="GO:0003677">
    <property type="term" value="F:DNA binding"/>
    <property type="evidence" value="ECO:0007669"/>
    <property type="project" value="UniProtKB-KW"/>
</dbReference>
<evidence type="ECO:0000313" key="7">
    <source>
        <dbReference type="Proteomes" id="UP000015620"/>
    </source>
</evidence>
<evidence type="ECO:0000256" key="2">
    <source>
        <dbReference type="ARBA" id="ARBA00022747"/>
    </source>
</evidence>
<dbReference type="PATRIC" id="fig|1291379.3.peg.699"/>
<comment type="similarity">
    <text evidence="1">Belongs to the type-I restriction system S methylase family.</text>
</comment>
<feature type="domain" description="Type I restriction modification DNA specificity" evidence="5">
    <location>
        <begin position="145"/>
        <end position="292"/>
    </location>
</feature>
<keyword evidence="7" id="KW-1185">Reference proteome</keyword>
<reference evidence="6 7" key="1">
    <citation type="journal article" date="2013" name="PLoS ONE">
        <title>Genome-Wide Relatedness of Treponema pedis, from Gingiva and Necrotic Skin Lesions of Pigs, with the Human Oral Pathogen Treponema denticola.</title>
        <authorList>
            <person name="Svartstrom O."/>
            <person name="Mushtaq M."/>
            <person name="Pringle M."/>
            <person name="Segerman B."/>
        </authorList>
    </citation>
    <scope>NUCLEOTIDE SEQUENCE [LARGE SCALE GENOMIC DNA]</scope>
    <source>
        <strain evidence="6">T A4</strain>
    </source>
</reference>
<name>S5ZYP1_9SPIR</name>
<keyword evidence="3" id="KW-0238">DNA-binding</keyword>
<dbReference type="PANTHER" id="PTHR30408">
    <property type="entry name" value="TYPE-1 RESTRICTION ENZYME ECOKI SPECIFICITY PROTEIN"/>
    <property type="match status" value="1"/>
</dbReference>
<dbReference type="CDD" id="cd16961">
    <property type="entry name" value="RMtype1_S_TRD-CR_like"/>
    <property type="match status" value="1"/>
</dbReference>
<dbReference type="GO" id="GO:0009307">
    <property type="term" value="P:DNA restriction-modification system"/>
    <property type="evidence" value="ECO:0007669"/>
    <property type="project" value="UniProtKB-KW"/>
</dbReference>
<dbReference type="Gene3D" id="3.90.220.20">
    <property type="entry name" value="DNA methylase specificity domains"/>
    <property type="match status" value="3"/>
</dbReference>
<evidence type="ECO:0000259" key="5">
    <source>
        <dbReference type="Pfam" id="PF01420"/>
    </source>
</evidence>
<evidence type="ECO:0000256" key="1">
    <source>
        <dbReference type="ARBA" id="ARBA00010923"/>
    </source>
</evidence>
<keyword evidence="4" id="KW-0175">Coiled coil</keyword>
<evidence type="ECO:0000313" key="6">
    <source>
        <dbReference type="EMBL" id="AGT43198.1"/>
    </source>
</evidence>
<feature type="domain" description="Type I restriction modification DNA specificity" evidence="5">
    <location>
        <begin position="393"/>
        <end position="551"/>
    </location>
</feature>
<feature type="coiled-coil region" evidence="4">
    <location>
        <begin position="61"/>
        <end position="88"/>
    </location>
</feature>
<protein>
    <recommendedName>
        <fullName evidence="5">Type I restriction modification DNA specificity domain-containing protein</fullName>
    </recommendedName>
</protein>
<dbReference type="KEGG" id="tped:TPE_0702"/>
<dbReference type="REBASE" id="69202">
    <property type="entry name" value="S.TpeTA4ORF701P"/>
</dbReference>
<dbReference type="InterPro" id="IPR000055">
    <property type="entry name" value="Restrct_endonuc_typeI_TRD"/>
</dbReference>
<gene>
    <name evidence="6" type="ORF">TPE_0702</name>
</gene>